<protein>
    <submittedName>
        <fullName evidence="3">Nipped-B-like protein</fullName>
    </submittedName>
</protein>
<evidence type="ECO:0000256" key="1">
    <source>
        <dbReference type="SAM" id="Coils"/>
    </source>
</evidence>
<dbReference type="EMBL" id="CAIF01000241">
    <property type="protein sequence ID" value="CCH46346.1"/>
    <property type="molecule type" value="Genomic_DNA"/>
</dbReference>
<dbReference type="Proteomes" id="UP000009328">
    <property type="component" value="Unassembled WGS sequence"/>
</dbReference>
<proteinExistence type="predicted"/>
<evidence type="ECO:0000256" key="2">
    <source>
        <dbReference type="SAM" id="MobiDB-lite"/>
    </source>
</evidence>
<feature type="compositionally biased region" description="Low complexity" evidence="2">
    <location>
        <begin position="160"/>
        <end position="208"/>
    </location>
</feature>
<evidence type="ECO:0000313" key="4">
    <source>
        <dbReference type="Proteomes" id="UP000009328"/>
    </source>
</evidence>
<dbReference type="AlphaFoldDB" id="K0KT67"/>
<keyword evidence="4" id="KW-1185">Reference proteome</keyword>
<gene>
    <name evidence="3" type="ORF">BN7_5939</name>
</gene>
<name>K0KT67_WICCF</name>
<sequence>MTLQQASTVPIKNGDSIETVTLKNLVALDLVEKNENILKLFKLFNDSNLKFNLSEKLTKEKLNNLIEENKKQIEIEQDELKKLKQNLNESNNKDNELINNLSKEFLSKNNNEQIDNTNKLIENFEKENNVQIKYTNNPNFYNQHSINFGLKIDSKPEFQPEPIDQPEQQQQQHQPEQPEQQQPKPIPEPQSQQYQQPQQPQQPQPIQQ</sequence>
<comment type="caution">
    <text evidence="3">The sequence shown here is derived from an EMBL/GenBank/DDBJ whole genome shotgun (WGS) entry which is preliminary data.</text>
</comment>
<reference evidence="3 4" key="1">
    <citation type="journal article" date="2012" name="Eukaryot. Cell">
        <title>Draft genome sequence of Wickerhamomyces ciferrii NRRL Y-1031 F-60-10.</title>
        <authorList>
            <person name="Schneider J."/>
            <person name="Andrea H."/>
            <person name="Blom J."/>
            <person name="Jaenicke S."/>
            <person name="Ruckert C."/>
            <person name="Schorsch C."/>
            <person name="Szczepanowski R."/>
            <person name="Farwick M."/>
            <person name="Goesmann A."/>
            <person name="Puhler A."/>
            <person name="Schaffer S."/>
            <person name="Tauch A."/>
            <person name="Kohler T."/>
            <person name="Brinkrolf K."/>
        </authorList>
    </citation>
    <scope>NUCLEOTIDE SEQUENCE [LARGE SCALE GENOMIC DNA]</scope>
    <source>
        <strain evidence="4">ATCC 14091 / BCRC 22168 / CBS 111 / JCM 3599 / NBRC 0793 / NRRL Y-1031 F-60-10</strain>
    </source>
</reference>
<feature type="region of interest" description="Disordered" evidence="2">
    <location>
        <begin position="153"/>
        <end position="208"/>
    </location>
</feature>
<organism evidence="3 4">
    <name type="scientific">Wickerhamomyces ciferrii (strain ATCC 14091 / BCRC 22168 / CBS 111 / JCM 3599 / NBRC 0793 / NRRL Y-1031 F-60-10)</name>
    <name type="common">Yeast</name>
    <name type="synonym">Pichia ciferrii</name>
    <dbReference type="NCBI Taxonomy" id="1206466"/>
    <lineage>
        <taxon>Eukaryota</taxon>
        <taxon>Fungi</taxon>
        <taxon>Dikarya</taxon>
        <taxon>Ascomycota</taxon>
        <taxon>Saccharomycotina</taxon>
        <taxon>Saccharomycetes</taxon>
        <taxon>Phaffomycetales</taxon>
        <taxon>Wickerhamomycetaceae</taxon>
        <taxon>Wickerhamomyces</taxon>
    </lineage>
</organism>
<accession>K0KT67</accession>
<keyword evidence="1" id="KW-0175">Coiled coil</keyword>
<feature type="coiled-coil region" evidence="1">
    <location>
        <begin position="59"/>
        <end position="127"/>
    </location>
</feature>
<evidence type="ECO:0000313" key="3">
    <source>
        <dbReference type="EMBL" id="CCH46346.1"/>
    </source>
</evidence>
<dbReference type="HOGENOM" id="CLU_1321818_0_0_1"/>
<dbReference type="InParanoid" id="K0KT67"/>